<evidence type="ECO:0008006" key="2">
    <source>
        <dbReference type="Google" id="ProtNLM"/>
    </source>
</evidence>
<gene>
    <name evidence="1" type="ORF">UFOVP90_39</name>
</gene>
<organism evidence="1">
    <name type="scientific">uncultured Caudovirales phage</name>
    <dbReference type="NCBI Taxonomy" id="2100421"/>
    <lineage>
        <taxon>Viruses</taxon>
        <taxon>Duplodnaviria</taxon>
        <taxon>Heunggongvirae</taxon>
        <taxon>Uroviricota</taxon>
        <taxon>Caudoviricetes</taxon>
        <taxon>Peduoviridae</taxon>
        <taxon>Maltschvirus</taxon>
        <taxon>Maltschvirus maltsch</taxon>
    </lineage>
</organism>
<reference evidence="1" key="1">
    <citation type="submission" date="2020-04" db="EMBL/GenBank/DDBJ databases">
        <authorList>
            <person name="Chiriac C."/>
            <person name="Salcher M."/>
            <person name="Ghai R."/>
            <person name="Kavagutti S V."/>
        </authorList>
    </citation>
    <scope>NUCLEOTIDE SEQUENCE</scope>
</reference>
<evidence type="ECO:0000313" key="1">
    <source>
        <dbReference type="EMBL" id="CAB4126868.1"/>
    </source>
</evidence>
<protein>
    <recommendedName>
        <fullName evidence="2">Phge_HK97_gp10, phage protein, HK97 gp10 family</fullName>
    </recommendedName>
</protein>
<name>A0A6J5KWF8_9CAUD</name>
<dbReference type="EMBL" id="LR796202">
    <property type="protein sequence ID" value="CAB4126868.1"/>
    <property type="molecule type" value="Genomic_DNA"/>
</dbReference>
<proteinExistence type="predicted"/>
<sequence>MSTEIKIQWSGFKEFEDLLDQIDDEFSEKDTRNILRNACRSAMKPVLETARALLTTHIDTGQLRASLQIEARKPTAKDKHSIYTTPTTIMISRVTVAPGNKFVPDDGGKKQLSKKFRNVKTHQVEHMHSDGRAFAIEFGTARWLKGEGSPFIRPALESNAIQVTNSLAGDLKDALIKYKSKHMGTGK</sequence>
<accession>A0A6J5KWF8</accession>